<dbReference type="PANTHER" id="PTHR30055:SF234">
    <property type="entry name" value="HTH-TYPE TRANSCRIPTIONAL REGULATOR BETI"/>
    <property type="match status" value="1"/>
</dbReference>
<dbReference type="RefSeq" id="WP_181758581.1">
    <property type="nucleotide sequence ID" value="NZ_BMCR01000002.1"/>
</dbReference>
<keyword evidence="1" id="KW-0805">Transcription regulation</keyword>
<dbReference type="Pfam" id="PF00440">
    <property type="entry name" value="TetR_N"/>
    <property type="match status" value="1"/>
</dbReference>
<evidence type="ECO:0000313" key="6">
    <source>
        <dbReference type="EMBL" id="MBA4610373.1"/>
    </source>
</evidence>
<feature type="DNA-binding region" description="H-T-H motif" evidence="4">
    <location>
        <begin position="34"/>
        <end position="53"/>
    </location>
</feature>
<proteinExistence type="predicted"/>
<dbReference type="Gene3D" id="1.10.357.10">
    <property type="entry name" value="Tetracycline Repressor, domain 2"/>
    <property type="match status" value="1"/>
</dbReference>
<dbReference type="InterPro" id="IPR050109">
    <property type="entry name" value="HTH-type_TetR-like_transc_reg"/>
</dbReference>
<name>A0A838XTQ6_9HYPH</name>
<dbReference type="Pfam" id="PF14246">
    <property type="entry name" value="TetR_C_7"/>
    <property type="match status" value="1"/>
</dbReference>
<evidence type="ECO:0000313" key="7">
    <source>
        <dbReference type="Proteomes" id="UP000559404"/>
    </source>
</evidence>
<accession>A0A838XTQ6</accession>
<dbReference type="SUPFAM" id="SSF48498">
    <property type="entry name" value="Tetracyclin repressor-like, C-terminal domain"/>
    <property type="match status" value="1"/>
</dbReference>
<comment type="caution">
    <text evidence="6">The sequence shown here is derived from an EMBL/GenBank/DDBJ whole genome shotgun (WGS) entry which is preliminary data.</text>
</comment>
<dbReference type="Proteomes" id="UP000559404">
    <property type="component" value="Unassembled WGS sequence"/>
</dbReference>
<gene>
    <name evidence="6" type="ORF">H1W37_01810</name>
</gene>
<sequence length="222" mass="24078">MISAPAPEEFNDRQNEVLASALRLVVEGGEKALTTAALARAANCSKESLYRWFGDRDGLLAAIVAHQAAKVRVPHESAERMTADAFRARLVTFAEDLLTVLAGETSLALNRLAISQTSREGAALGRLLLDRGRGRIAERARDLLRAGQAQGHIACDDMTEAYRTLYGLIVRDQHGRWLLGESPDGARDGFAAHARTAIDQFLTLYRATGTPRDQENTPAGAL</sequence>
<dbReference type="EMBL" id="JACEON010000002">
    <property type="protein sequence ID" value="MBA4610373.1"/>
    <property type="molecule type" value="Genomic_DNA"/>
</dbReference>
<protein>
    <submittedName>
        <fullName evidence="6">TetR/AcrR family transcriptional regulator C-terminal domain-containing protein</fullName>
    </submittedName>
</protein>
<dbReference type="InterPro" id="IPR009057">
    <property type="entry name" value="Homeodomain-like_sf"/>
</dbReference>
<dbReference type="GO" id="GO:0000976">
    <property type="term" value="F:transcription cis-regulatory region binding"/>
    <property type="evidence" value="ECO:0007669"/>
    <property type="project" value="TreeGrafter"/>
</dbReference>
<organism evidence="6 7">
    <name type="scientific">Stappia taiwanensis</name>
    <dbReference type="NCBI Taxonomy" id="992267"/>
    <lineage>
        <taxon>Bacteria</taxon>
        <taxon>Pseudomonadati</taxon>
        <taxon>Pseudomonadota</taxon>
        <taxon>Alphaproteobacteria</taxon>
        <taxon>Hyphomicrobiales</taxon>
        <taxon>Stappiaceae</taxon>
        <taxon>Stappia</taxon>
    </lineage>
</organism>
<reference evidence="6 7" key="1">
    <citation type="submission" date="2020-07" db="EMBL/GenBank/DDBJ databases">
        <authorList>
            <person name="Li M."/>
        </authorList>
    </citation>
    <scope>NUCLEOTIDE SEQUENCE [LARGE SCALE GENOMIC DNA]</scope>
    <source>
        <strain evidence="6 7">DSM 23284</strain>
    </source>
</reference>
<evidence type="ECO:0000256" key="1">
    <source>
        <dbReference type="ARBA" id="ARBA00023015"/>
    </source>
</evidence>
<dbReference type="InterPro" id="IPR039536">
    <property type="entry name" value="TetR_C_Proteobacteria"/>
</dbReference>
<evidence type="ECO:0000256" key="3">
    <source>
        <dbReference type="ARBA" id="ARBA00023163"/>
    </source>
</evidence>
<dbReference type="AlphaFoldDB" id="A0A838XTQ6"/>
<dbReference type="Gene3D" id="1.10.10.60">
    <property type="entry name" value="Homeodomain-like"/>
    <property type="match status" value="1"/>
</dbReference>
<dbReference type="SUPFAM" id="SSF46689">
    <property type="entry name" value="Homeodomain-like"/>
    <property type="match status" value="1"/>
</dbReference>
<dbReference type="InterPro" id="IPR001647">
    <property type="entry name" value="HTH_TetR"/>
</dbReference>
<evidence type="ECO:0000256" key="4">
    <source>
        <dbReference type="PROSITE-ProRule" id="PRU00335"/>
    </source>
</evidence>
<feature type="domain" description="HTH tetR-type" evidence="5">
    <location>
        <begin position="11"/>
        <end position="71"/>
    </location>
</feature>
<dbReference type="GO" id="GO:0003700">
    <property type="term" value="F:DNA-binding transcription factor activity"/>
    <property type="evidence" value="ECO:0007669"/>
    <property type="project" value="TreeGrafter"/>
</dbReference>
<keyword evidence="2 4" id="KW-0238">DNA-binding</keyword>
<keyword evidence="3" id="KW-0804">Transcription</keyword>
<dbReference type="InterPro" id="IPR036271">
    <property type="entry name" value="Tet_transcr_reg_TetR-rel_C_sf"/>
</dbReference>
<reference evidence="6 7" key="2">
    <citation type="submission" date="2020-08" db="EMBL/GenBank/DDBJ databases">
        <title>Stappia taiwanensis sp. nov., isolated from a coastal thermal spring.</title>
        <authorList>
            <person name="Kampfer P."/>
        </authorList>
    </citation>
    <scope>NUCLEOTIDE SEQUENCE [LARGE SCALE GENOMIC DNA]</scope>
    <source>
        <strain evidence="6 7">DSM 23284</strain>
    </source>
</reference>
<evidence type="ECO:0000256" key="2">
    <source>
        <dbReference type="ARBA" id="ARBA00023125"/>
    </source>
</evidence>
<dbReference type="PROSITE" id="PS50977">
    <property type="entry name" value="HTH_TETR_2"/>
    <property type="match status" value="1"/>
</dbReference>
<dbReference type="PANTHER" id="PTHR30055">
    <property type="entry name" value="HTH-TYPE TRANSCRIPTIONAL REGULATOR RUTR"/>
    <property type="match status" value="1"/>
</dbReference>
<evidence type="ECO:0000259" key="5">
    <source>
        <dbReference type="PROSITE" id="PS50977"/>
    </source>
</evidence>
<keyword evidence="7" id="KW-1185">Reference proteome</keyword>